<dbReference type="EMBL" id="JBBMFN010000007">
    <property type="protein sequence ID" value="MEQ2465084.1"/>
    <property type="molecule type" value="Genomic_DNA"/>
</dbReference>
<evidence type="ECO:0000313" key="2">
    <source>
        <dbReference type="EMBL" id="MEQ2465084.1"/>
    </source>
</evidence>
<protein>
    <recommendedName>
        <fullName evidence="4">ATP synthase F0 subunit 8</fullName>
    </recommendedName>
</protein>
<keyword evidence="1" id="KW-0812">Transmembrane</keyword>
<comment type="caution">
    <text evidence="2">The sequence shown here is derived from an EMBL/GenBank/DDBJ whole genome shotgun (WGS) entry which is preliminary data.</text>
</comment>
<proteinExistence type="predicted"/>
<evidence type="ECO:0000313" key="3">
    <source>
        <dbReference type="Proteomes" id="UP001465426"/>
    </source>
</evidence>
<keyword evidence="1" id="KW-0472">Membrane</keyword>
<evidence type="ECO:0000256" key="1">
    <source>
        <dbReference type="SAM" id="Phobius"/>
    </source>
</evidence>
<keyword evidence="1" id="KW-1133">Transmembrane helix</keyword>
<evidence type="ECO:0008006" key="4">
    <source>
        <dbReference type="Google" id="ProtNLM"/>
    </source>
</evidence>
<sequence length="51" mass="5838">MAFCWLVVALVVACTIIMDGFLVLIQQKMEEINSFYNSWIVSISIQKLKAE</sequence>
<gene>
    <name evidence="2" type="ORF">WMO63_05280</name>
</gene>
<dbReference type="Proteomes" id="UP001465426">
    <property type="component" value="Unassembled WGS sequence"/>
</dbReference>
<keyword evidence="3" id="KW-1185">Reference proteome</keyword>
<feature type="transmembrane region" description="Helical" evidence="1">
    <location>
        <begin position="6"/>
        <end position="25"/>
    </location>
</feature>
<accession>A0ABV1EVG2</accession>
<reference evidence="2 3" key="1">
    <citation type="submission" date="2024-03" db="EMBL/GenBank/DDBJ databases">
        <title>Human intestinal bacterial collection.</title>
        <authorList>
            <person name="Pauvert C."/>
            <person name="Hitch T.C.A."/>
            <person name="Clavel T."/>
        </authorList>
    </citation>
    <scope>NUCLEOTIDE SEQUENCE [LARGE SCALE GENOMIC DNA]</scope>
    <source>
        <strain evidence="2 3">CLA-SR-H024</strain>
    </source>
</reference>
<name>A0ABV1EVG2_9BACI</name>
<organism evidence="2 3">
    <name type="scientific">Niallia hominis</name>
    <dbReference type="NCBI Taxonomy" id="3133173"/>
    <lineage>
        <taxon>Bacteria</taxon>
        <taxon>Bacillati</taxon>
        <taxon>Bacillota</taxon>
        <taxon>Bacilli</taxon>
        <taxon>Bacillales</taxon>
        <taxon>Bacillaceae</taxon>
        <taxon>Niallia</taxon>
    </lineage>
</organism>